<evidence type="ECO:0000256" key="1">
    <source>
        <dbReference type="ARBA" id="ARBA00023002"/>
    </source>
</evidence>
<protein>
    <recommendedName>
        <fullName evidence="2">Prephenate/arogenate dehydrogenase domain-containing protein</fullName>
    </recommendedName>
</protein>
<dbReference type="SUPFAM" id="SSF51735">
    <property type="entry name" value="NAD(P)-binding Rossmann-fold domains"/>
    <property type="match status" value="1"/>
</dbReference>
<proteinExistence type="predicted"/>
<dbReference type="PROSITE" id="PS51176">
    <property type="entry name" value="PDH_ADH"/>
    <property type="match status" value="1"/>
</dbReference>
<dbReference type="GO" id="GO:0006571">
    <property type="term" value="P:tyrosine biosynthetic process"/>
    <property type="evidence" value="ECO:0007669"/>
    <property type="project" value="InterPro"/>
</dbReference>
<dbReference type="PANTHER" id="PTHR21363">
    <property type="entry name" value="PREPHENATE DEHYDROGENASE"/>
    <property type="match status" value="1"/>
</dbReference>
<dbReference type="InterPro" id="IPR003099">
    <property type="entry name" value="Prephen_DH"/>
</dbReference>
<dbReference type="InterPro" id="IPR050812">
    <property type="entry name" value="Preph/Arog_dehydrog"/>
</dbReference>
<evidence type="ECO:0000313" key="3">
    <source>
        <dbReference type="EMBL" id="SVD00881.1"/>
    </source>
</evidence>
<keyword evidence="1" id="KW-0560">Oxidoreductase</keyword>
<dbReference type="PANTHER" id="PTHR21363:SF0">
    <property type="entry name" value="PREPHENATE DEHYDROGENASE [NADP(+)]"/>
    <property type="match status" value="1"/>
</dbReference>
<dbReference type="GO" id="GO:0008977">
    <property type="term" value="F:prephenate dehydrogenase (NAD+) activity"/>
    <property type="evidence" value="ECO:0007669"/>
    <property type="project" value="InterPro"/>
</dbReference>
<dbReference type="InterPro" id="IPR046826">
    <property type="entry name" value="PDH_N"/>
</dbReference>
<dbReference type="Pfam" id="PF02153">
    <property type="entry name" value="PDH_N"/>
    <property type="match status" value="1"/>
</dbReference>
<dbReference type="AlphaFoldDB" id="A0A382RW40"/>
<feature type="domain" description="Prephenate/arogenate dehydrogenase" evidence="2">
    <location>
        <begin position="4"/>
        <end position="88"/>
    </location>
</feature>
<name>A0A382RW40_9ZZZZ</name>
<accession>A0A382RW40</accession>
<dbReference type="EMBL" id="UINC01124020">
    <property type="protein sequence ID" value="SVD00881.1"/>
    <property type="molecule type" value="Genomic_DNA"/>
</dbReference>
<gene>
    <name evidence="3" type="ORF">METZ01_LOCUS353735</name>
</gene>
<organism evidence="3">
    <name type="scientific">marine metagenome</name>
    <dbReference type="NCBI Taxonomy" id="408172"/>
    <lineage>
        <taxon>unclassified sequences</taxon>
        <taxon>metagenomes</taxon>
        <taxon>ecological metagenomes</taxon>
    </lineage>
</organism>
<dbReference type="GO" id="GO:0004665">
    <property type="term" value="F:prephenate dehydrogenase (NADP+) activity"/>
    <property type="evidence" value="ECO:0007669"/>
    <property type="project" value="InterPro"/>
</dbReference>
<dbReference type="GO" id="GO:0070403">
    <property type="term" value="F:NAD+ binding"/>
    <property type="evidence" value="ECO:0007669"/>
    <property type="project" value="InterPro"/>
</dbReference>
<dbReference type="InterPro" id="IPR036291">
    <property type="entry name" value="NAD(P)-bd_dom_sf"/>
</dbReference>
<sequence length="88" mass="9254">MGIDSLLIIGVGLIGGSLARALKKSDFVREVIGFGRSEANLRRALDLGVIDRWTLDLNDAVAGIDVIMLATPVAATKQLLPRVAANLG</sequence>
<evidence type="ECO:0000259" key="2">
    <source>
        <dbReference type="PROSITE" id="PS51176"/>
    </source>
</evidence>
<reference evidence="3" key="1">
    <citation type="submission" date="2018-05" db="EMBL/GenBank/DDBJ databases">
        <authorList>
            <person name="Lanie J.A."/>
            <person name="Ng W.-L."/>
            <person name="Kazmierczak K.M."/>
            <person name="Andrzejewski T.M."/>
            <person name="Davidsen T.M."/>
            <person name="Wayne K.J."/>
            <person name="Tettelin H."/>
            <person name="Glass J.I."/>
            <person name="Rusch D."/>
            <person name="Podicherti R."/>
            <person name="Tsui H.-C.T."/>
            <person name="Winkler M.E."/>
        </authorList>
    </citation>
    <scope>NUCLEOTIDE SEQUENCE</scope>
</reference>
<feature type="non-terminal residue" evidence="3">
    <location>
        <position position="88"/>
    </location>
</feature>
<dbReference type="Gene3D" id="3.40.50.720">
    <property type="entry name" value="NAD(P)-binding Rossmann-like Domain"/>
    <property type="match status" value="1"/>
</dbReference>